<proteinExistence type="predicted"/>
<reference evidence="2 3" key="1">
    <citation type="submission" date="2016-05" db="EMBL/GenBank/DDBJ databases">
        <title>Comparative analysis of secretome profiles of manganese(II)-oxidizing ascomycete fungi.</title>
        <authorList>
            <consortium name="DOE Joint Genome Institute"/>
            <person name="Zeiner C.A."/>
            <person name="Purvine S.O."/>
            <person name="Zink E.M."/>
            <person name="Wu S."/>
            <person name="Pasa-Tolic L."/>
            <person name="Chaput D.L."/>
            <person name="Haridas S."/>
            <person name="Grigoriev I.V."/>
            <person name="Santelli C.M."/>
            <person name="Hansel C.M."/>
        </authorList>
    </citation>
    <scope>NUCLEOTIDE SEQUENCE [LARGE SCALE GENOMIC DNA]</scope>
    <source>
        <strain evidence="2 3">SRC1lrK2f</strain>
    </source>
</reference>
<dbReference type="RefSeq" id="XP_018390448.1">
    <property type="nucleotide sequence ID" value="XM_018524148.1"/>
</dbReference>
<dbReference type="InterPro" id="IPR045518">
    <property type="entry name" value="2EXR"/>
</dbReference>
<evidence type="ECO:0000313" key="2">
    <source>
        <dbReference type="EMBL" id="OAG25027.1"/>
    </source>
</evidence>
<gene>
    <name evidence="2" type="ORF">CC77DRAFT_1016054</name>
</gene>
<organism evidence="2 3">
    <name type="scientific">Alternaria alternata</name>
    <name type="common">Alternaria rot fungus</name>
    <name type="synonym">Torula alternata</name>
    <dbReference type="NCBI Taxonomy" id="5599"/>
    <lineage>
        <taxon>Eukaryota</taxon>
        <taxon>Fungi</taxon>
        <taxon>Dikarya</taxon>
        <taxon>Ascomycota</taxon>
        <taxon>Pezizomycotina</taxon>
        <taxon>Dothideomycetes</taxon>
        <taxon>Pleosporomycetidae</taxon>
        <taxon>Pleosporales</taxon>
        <taxon>Pleosporineae</taxon>
        <taxon>Pleosporaceae</taxon>
        <taxon>Alternaria</taxon>
        <taxon>Alternaria sect. Alternaria</taxon>
        <taxon>Alternaria alternata complex</taxon>
    </lineage>
</organism>
<dbReference type="VEuPathDB" id="FungiDB:CC77DRAFT_1016054"/>
<accession>A0A177DZD2</accession>
<evidence type="ECO:0000259" key="1">
    <source>
        <dbReference type="Pfam" id="PF20150"/>
    </source>
</evidence>
<protein>
    <recommendedName>
        <fullName evidence="1">2EXR domain-containing protein</fullName>
    </recommendedName>
</protein>
<dbReference type="EMBL" id="KV441470">
    <property type="protein sequence ID" value="OAG25027.1"/>
    <property type="molecule type" value="Genomic_DNA"/>
</dbReference>
<name>A0A177DZD2_ALTAL</name>
<dbReference type="GeneID" id="29109742"/>
<dbReference type="Pfam" id="PF20150">
    <property type="entry name" value="2EXR"/>
    <property type="match status" value="1"/>
</dbReference>
<dbReference type="PANTHER" id="PTHR35910">
    <property type="entry name" value="2EXR DOMAIN-CONTAINING PROTEIN"/>
    <property type="match status" value="1"/>
</dbReference>
<sequence>MGCALSSVPSLCRKLTSNQLRPKEAVKLNPATFDQNFDTFPRLPYELRRQIWIECLLQESPRVYALQFDIALTDEDNDTDMYKRPTDVKFAPAIPVNYGENELRNLVTATDASRRIGSTCREARDATAFILPDVFEMKANSRQWAGYSQKPHILTGSFRFNAKRDIIGVVHAYSEELRFVRTWARRGHILPNAQIIRHLALDTCMTEDSRFHVIWLKCHCGKPDCVVCSRDPLLQFLRLFPNLMSFHILQYSTTCMADERSSEVDVEPVSLCDCNNSGKGIDHDWPIFRGMPDNSYFVSYTEDGGCSYPELPRLAYDRNPWGSRWPYYDTLKDFDIQILRRVKLSGT</sequence>
<dbReference type="Proteomes" id="UP000077248">
    <property type="component" value="Unassembled WGS sequence"/>
</dbReference>
<dbReference type="KEGG" id="aalt:CC77DRAFT_1016054"/>
<dbReference type="PANTHER" id="PTHR35910:SF6">
    <property type="entry name" value="2EXR DOMAIN-CONTAINING PROTEIN"/>
    <property type="match status" value="1"/>
</dbReference>
<evidence type="ECO:0000313" key="3">
    <source>
        <dbReference type="Proteomes" id="UP000077248"/>
    </source>
</evidence>
<feature type="domain" description="2EXR" evidence="1">
    <location>
        <begin position="37"/>
        <end position="167"/>
    </location>
</feature>
<dbReference type="AlphaFoldDB" id="A0A177DZD2"/>
<keyword evidence="3" id="KW-1185">Reference proteome</keyword>
<dbReference type="OMA" id="DINHARS"/>